<keyword evidence="2" id="KW-1185">Reference proteome</keyword>
<proteinExistence type="predicted"/>
<dbReference type="EMBL" id="JANBVB010000529">
    <property type="protein sequence ID" value="KAJ2893531.1"/>
    <property type="molecule type" value="Genomic_DNA"/>
</dbReference>
<accession>A0ACC1M2B9</accession>
<keyword evidence="1" id="KW-0808">Transferase</keyword>
<dbReference type="Proteomes" id="UP001139981">
    <property type="component" value="Unassembled WGS sequence"/>
</dbReference>
<keyword evidence="1" id="KW-0012">Acyltransferase</keyword>
<sequence>MFFRFIQRPLFALQKRSIAGGISQGQQTNRTRELILSVLSTVPSPREAHRFLDSVSGRETLRSQREFEERQAQEARSQLSPDAQLVPGEFLHLHHRHQQPSLSKIAALVCIEEGEGEDVGKLLAQMQRIGVMPIVLLSRAAGKGTGRTHGDVVASAFSLADKVEQEGGRARPICDGVFTEETNSRVVMADGEPIAAAIAQGLIPVVAPVSTDSSTALQLRSIDTRSTAMPALARGLAQLGSDRLTVARVILLHKKNEEEVMSQRLVNLEEDFVDSASGTLQMMRECLASLPPTSAGIVASASLAAVDPAVVIRGLISERPVPEDAQALTLLRHGFRIQRHSSLETCDLDRLQRLLETSFERKLDREAYFERLRRVGRVQVVVAGEYQGAVIVTYEDGGEGGWLLPYLDKFAVMPGMQGTGMSDILWKELMAAAGTSTSSLLWRSRSDNGVNRWYFDRSHGHWREAGGMKWVFFWHSSGKTELKQVRKGIKIAKGIPPSFL</sequence>
<evidence type="ECO:0000313" key="1">
    <source>
        <dbReference type="EMBL" id="KAJ2893531.1"/>
    </source>
</evidence>
<protein>
    <submittedName>
        <fullName evidence="1">Amino-acid acetyltransferase, mitochondrial</fullName>
        <ecNumber evidence="1">2.3.1.1</ecNumber>
    </submittedName>
</protein>
<organism evidence="1 2">
    <name type="scientific">Coemansia aciculifera</name>
    <dbReference type="NCBI Taxonomy" id="417176"/>
    <lineage>
        <taxon>Eukaryota</taxon>
        <taxon>Fungi</taxon>
        <taxon>Fungi incertae sedis</taxon>
        <taxon>Zoopagomycota</taxon>
        <taxon>Kickxellomycotina</taxon>
        <taxon>Kickxellomycetes</taxon>
        <taxon>Kickxellales</taxon>
        <taxon>Kickxellaceae</taxon>
        <taxon>Coemansia</taxon>
    </lineage>
</organism>
<gene>
    <name evidence="1" type="primary">ARG2</name>
    <name evidence="1" type="ORF">IWW38_002833</name>
</gene>
<comment type="caution">
    <text evidence="1">The sequence shown here is derived from an EMBL/GenBank/DDBJ whole genome shotgun (WGS) entry which is preliminary data.</text>
</comment>
<name>A0ACC1M2B9_9FUNG</name>
<dbReference type="EC" id="2.3.1.1" evidence="1"/>
<evidence type="ECO:0000313" key="2">
    <source>
        <dbReference type="Proteomes" id="UP001139981"/>
    </source>
</evidence>
<reference evidence="1" key="1">
    <citation type="submission" date="2022-07" db="EMBL/GenBank/DDBJ databases">
        <title>Phylogenomic reconstructions and comparative analyses of Kickxellomycotina fungi.</title>
        <authorList>
            <person name="Reynolds N.K."/>
            <person name="Stajich J.E."/>
            <person name="Barry K."/>
            <person name="Grigoriev I.V."/>
            <person name="Crous P."/>
            <person name="Smith M.E."/>
        </authorList>
    </citation>
    <scope>NUCLEOTIDE SEQUENCE</scope>
    <source>
        <strain evidence="1">CBS 190363</strain>
    </source>
</reference>